<dbReference type="SUPFAM" id="SSF54909">
    <property type="entry name" value="Dimeric alpha+beta barrel"/>
    <property type="match status" value="1"/>
</dbReference>
<dbReference type="HOGENOM" id="CLU_063226_1_0_0"/>
<keyword evidence="3" id="KW-0408">Iron</keyword>
<dbReference type="NCBIfam" id="NF008913">
    <property type="entry name" value="PRK12276.1"/>
    <property type="match status" value="1"/>
</dbReference>
<dbReference type="PANTHER" id="PTHR36843">
    <property type="entry name" value="HEME-DEPENDENT PEROXIDASE YWFI-RELATED"/>
    <property type="match status" value="1"/>
</dbReference>
<evidence type="ECO:0000256" key="2">
    <source>
        <dbReference type="ARBA" id="ARBA00022723"/>
    </source>
</evidence>
<dbReference type="eggNOG" id="COG3253">
    <property type="taxonomic scope" value="Bacteria"/>
</dbReference>
<dbReference type="PANTHER" id="PTHR36843:SF1">
    <property type="entry name" value="COPROHEME DECARBOXYLASE"/>
    <property type="match status" value="1"/>
</dbReference>
<dbReference type="AlphaFoldDB" id="Q1IQ94"/>
<feature type="region of interest" description="Disordered" evidence="4">
    <location>
        <begin position="1"/>
        <end position="21"/>
    </location>
</feature>
<accession>Q1IQ94</accession>
<dbReference type="InterPro" id="IPR010644">
    <property type="entry name" value="ChdC/CLD"/>
</dbReference>
<evidence type="ECO:0000256" key="4">
    <source>
        <dbReference type="SAM" id="MobiDB-lite"/>
    </source>
</evidence>
<feature type="compositionally biased region" description="Polar residues" evidence="4">
    <location>
        <begin position="1"/>
        <end position="11"/>
    </location>
</feature>
<dbReference type="Proteomes" id="UP000002432">
    <property type="component" value="Chromosome"/>
</dbReference>
<dbReference type="GO" id="GO:0016491">
    <property type="term" value="F:oxidoreductase activity"/>
    <property type="evidence" value="ECO:0007669"/>
    <property type="project" value="InterPro"/>
</dbReference>
<sequence>MGGAVPTNSAQGPYVSHHPAPVSAEMPAHPITLEGYSVLHQMFRFRWAAWNALGEGERLGVIKDAEQTLRPMEETGLTALFSMVGHKGDLMLIHFRNSFDELNEAELKLAGTRLYGYLEPVNSYLSVIELGLYDSTVKLYKQLMERGVVPHSEEWEKAIQETIERQKSAMSPRLCPKIPDHRYLCFYPMDRKRGEAINFYTVPIESRQKQMEAHGMVGRRYAGKVQQIISGSIGFDDWEWGVDLFGADPLQFKKLIYEMRFDEVSAVYASFGAFFIGLRVKIDGFSEWLGGKLPTL</sequence>
<proteinExistence type="predicted"/>
<evidence type="ECO:0000313" key="5">
    <source>
        <dbReference type="EMBL" id="ABF40956.1"/>
    </source>
</evidence>
<keyword evidence="2" id="KW-0479">Metal-binding</keyword>
<dbReference type="Pfam" id="PF06778">
    <property type="entry name" value="Chlor_dismutase"/>
    <property type="match status" value="1"/>
</dbReference>
<evidence type="ECO:0000313" key="6">
    <source>
        <dbReference type="Proteomes" id="UP000002432"/>
    </source>
</evidence>
<evidence type="ECO:0000256" key="1">
    <source>
        <dbReference type="ARBA" id="ARBA00022617"/>
    </source>
</evidence>
<dbReference type="GO" id="GO:0020037">
    <property type="term" value="F:heme binding"/>
    <property type="evidence" value="ECO:0007669"/>
    <property type="project" value="InterPro"/>
</dbReference>
<dbReference type="InterPro" id="IPR011008">
    <property type="entry name" value="Dimeric_a/b-barrel"/>
</dbReference>
<gene>
    <name evidence="5" type="ordered locus">Acid345_1955</name>
</gene>
<protein>
    <submittedName>
        <fullName evidence="5">Chlorite dismutase</fullName>
    </submittedName>
</protein>
<dbReference type="OrthoDB" id="9773646at2"/>
<dbReference type="STRING" id="204669.Acid345_1955"/>
<name>Q1IQ94_KORVE</name>
<keyword evidence="1" id="KW-0349">Heme</keyword>
<keyword evidence="6" id="KW-1185">Reference proteome</keyword>
<dbReference type="KEGG" id="aba:Acid345_1955"/>
<organism evidence="5 6">
    <name type="scientific">Koribacter versatilis (strain Ellin345)</name>
    <dbReference type="NCBI Taxonomy" id="204669"/>
    <lineage>
        <taxon>Bacteria</taxon>
        <taxon>Pseudomonadati</taxon>
        <taxon>Acidobacteriota</taxon>
        <taxon>Terriglobia</taxon>
        <taxon>Terriglobales</taxon>
        <taxon>Candidatus Korobacteraceae</taxon>
        <taxon>Candidatus Korobacter</taxon>
    </lineage>
</organism>
<dbReference type="Gene3D" id="3.30.70.1030">
    <property type="entry name" value="Apc35880, domain 1"/>
    <property type="match status" value="2"/>
</dbReference>
<dbReference type="GO" id="GO:0046872">
    <property type="term" value="F:metal ion binding"/>
    <property type="evidence" value="ECO:0007669"/>
    <property type="project" value="UniProtKB-KW"/>
</dbReference>
<dbReference type="EnsemblBacteria" id="ABF40956">
    <property type="protein sequence ID" value="ABF40956"/>
    <property type="gene ID" value="Acid345_1955"/>
</dbReference>
<dbReference type="EMBL" id="CP000360">
    <property type="protein sequence ID" value="ABF40956.1"/>
    <property type="molecule type" value="Genomic_DNA"/>
</dbReference>
<reference evidence="5 6" key="1">
    <citation type="journal article" date="2009" name="Appl. Environ. Microbiol.">
        <title>Three genomes from the phylum Acidobacteria provide insight into the lifestyles of these microorganisms in soils.</title>
        <authorList>
            <person name="Ward N.L."/>
            <person name="Challacombe J.F."/>
            <person name="Janssen P.H."/>
            <person name="Henrissat B."/>
            <person name="Coutinho P.M."/>
            <person name="Wu M."/>
            <person name="Xie G."/>
            <person name="Haft D.H."/>
            <person name="Sait M."/>
            <person name="Badger J."/>
            <person name="Barabote R.D."/>
            <person name="Bradley B."/>
            <person name="Brettin T.S."/>
            <person name="Brinkac L.M."/>
            <person name="Bruce D."/>
            <person name="Creasy T."/>
            <person name="Daugherty S.C."/>
            <person name="Davidsen T.M."/>
            <person name="DeBoy R.T."/>
            <person name="Detter J.C."/>
            <person name="Dodson R.J."/>
            <person name="Durkin A.S."/>
            <person name="Ganapathy A."/>
            <person name="Gwinn-Giglio M."/>
            <person name="Han C.S."/>
            <person name="Khouri H."/>
            <person name="Kiss H."/>
            <person name="Kothari S.P."/>
            <person name="Madupu R."/>
            <person name="Nelson K.E."/>
            <person name="Nelson W.C."/>
            <person name="Paulsen I."/>
            <person name="Penn K."/>
            <person name="Ren Q."/>
            <person name="Rosovitz M.J."/>
            <person name="Selengut J.D."/>
            <person name="Shrivastava S."/>
            <person name="Sullivan S.A."/>
            <person name="Tapia R."/>
            <person name="Thompson L.S."/>
            <person name="Watkins K.L."/>
            <person name="Yang Q."/>
            <person name="Yu C."/>
            <person name="Zafar N."/>
            <person name="Zhou L."/>
            <person name="Kuske C.R."/>
        </authorList>
    </citation>
    <scope>NUCLEOTIDE SEQUENCE [LARGE SCALE GENOMIC DNA]</scope>
    <source>
        <strain evidence="5 6">Ellin345</strain>
    </source>
</reference>
<evidence type="ECO:0000256" key="3">
    <source>
        <dbReference type="ARBA" id="ARBA00023004"/>
    </source>
</evidence>